<gene>
    <name evidence="2" type="ORF">Tco_1069931</name>
</gene>
<keyword evidence="3" id="KW-1185">Reference proteome</keyword>
<sequence>MFNQKIVDYVALLWEVFMFQADNREISSERKKNMPCPRFTKVITSHFISKDTIISMRNMINLHTVQDDSLLGTLKFVSKTQDYQMYGALIPEEMINQDIKDSKVYTTYLAFATRKPTPKKERKVKKVSSPSKKLSPVLEEEPPKKSKQAKKPVKKSTTVPTTSVVIRDTPGVFVSKKKASDKFDRGKGMDLLFDVALLEATQLKKALKKSKQETHKLHASGSDDGVGSQPNILDE</sequence>
<evidence type="ECO:0000256" key="1">
    <source>
        <dbReference type="SAM" id="MobiDB-lite"/>
    </source>
</evidence>
<reference evidence="2" key="2">
    <citation type="submission" date="2022-01" db="EMBL/GenBank/DDBJ databases">
        <authorList>
            <person name="Yamashiro T."/>
            <person name="Shiraishi A."/>
            <person name="Satake H."/>
            <person name="Nakayama K."/>
        </authorList>
    </citation>
    <scope>NUCLEOTIDE SEQUENCE</scope>
</reference>
<evidence type="ECO:0000313" key="3">
    <source>
        <dbReference type="Proteomes" id="UP001151760"/>
    </source>
</evidence>
<feature type="compositionally biased region" description="Basic residues" evidence="1">
    <location>
        <begin position="145"/>
        <end position="154"/>
    </location>
</feature>
<dbReference type="Proteomes" id="UP001151760">
    <property type="component" value="Unassembled WGS sequence"/>
</dbReference>
<protein>
    <submittedName>
        <fullName evidence="2">Uncharacterized protein</fullName>
    </submittedName>
</protein>
<proteinExistence type="predicted"/>
<feature type="compositionally biased region" description="Low complexity" evidence="1">
    <location>
        <begin position="127"/>
        <end position="137"/>
    </location>
</feature>
<organism evidence="2 3">
    <name type="scientific">Tanacetum coccineum</name>
    <dbReference type="NCBI Taxonomy" id="301880"/>
    <lineage>
        <taxon>Eukaryota</taxon>
        <taxon>Viridiplantae</taxon>
        <taxon>Streptophyta</taxon>
        <taxon>Embryophyta</taxon>
        <taxon>Tracheophyta</taxon>
        <taxon>Spermatophyta</taxon>
        <taxon>Magnoliopsida</taxon>
        <taxon>eudicotyledons</taxon>
        <taxon>Gunneridae</taxon>
        <taxon>Pentapetalae</taxon>
        <taxon>asterids</taxon>
        <taxon>campanulids</taxon>
        <taxon>Asterales</taxon>
        <taxon>Asteraceae</taxon>
        <taxon>Asteroideae</taxon>
        <taxon>Anthemideae</taxon>
        <taxon>Anthemidinae</taxon>
        <taxon>Tanacetum</taxon>
    </lineage>
</organism>
<evidence type="ECO:0000313" key="2">
    <source>
        <dbReference type="EMBL" id="GJT88214.1"/>
    </source>
</evidence>
<comment type="caution">
    <text evidence="2">The sequence shown here is derived from an EMBL/GenBank/DDBJ whole genome shotgun (WGS) entry which is preliminary data.</text>
</comment>
<dbReference type="EMBL" id="BQNB010019708">
    <property type="protein sequence ID" value="GJT88214.1"/>
    <property type="molecule type" value="Genomic_DNA"/>
</dbReference>
<feature type="region of interest" description="Disordered" evidence="1">
    <location>
        <begin position="206"/>
        <end position="235"/>
    </location>
</feature>
<feature type="region of interest" description="Disordered" evidence="1">
    <location>
        <begin position="119"/>
        <end position="161"/>
    </location>
</feature>
<accession>A0ABQ5HLC2</accession>
<name>A0ABQ5HLC2_9ASTR</name>
<reference evidence="2" key="1">
    <citation type="journal article" date="2022" name="Int. J. Mol. Sci.">
        <title>Draft Genome of Tanacetum Coccineum: Genomic Comparison of Closely Related Tanacetum-Family Plants.</title>
        <authorList>
            <person name="Yamashiro T."/>
            <person name="Shiraishi A."/>
            <person name="Nakayama K."/>
            <person name="Satake H."/>
        </authorList>
    </citation>
    <scope>NUCLEOTIDE SEQUENCE</scope>
</reference>